<gene>
    <name evidence="2" type="ORF">KA717_18580</name>
</gene>
<proteinExistence type="predicted"/>
<protein>
    <recommendedName>
        <fullName evidence="1">Chaperone protein CcmS domain-containing protein</fullName>
    </recommendedName>
</protein>
<organism evidence="2">
    <name type="scientific">Woronichinia naegeliana WA131</name>
    <dbReference type="NCBI Taxonomy" id="2824559"/>
    <lineage>
        <taxon>Bacteria</taxon>
        <taxon>Bacillati</taxon>
        <taxon>Cyanobacteriota</taxon>
        <taxon>Cyanophyceae</taxon>
        <taxon>Synechococcales</taxon>
        <taxon>Coelosphaeriaceae</taxon>
        <taxon>Woronichinia</taxon>
    </lineage>
</organism>
<dbReference type="Pfam" id="PF26619">
    <property type="entry name" value="CcmS"/>
    <property type="match status" value="1"/>
</dbReference>
<dbReference type="Proteomes" id="UP001065613">
    <property type="component" value="Chromosome"/>
</dbReference>
<name>A0A977L2G6_9CYAN</name>
<accession>A0A977L2G6</accession>
<dbReference type="AlphaFoldDB" id="A0A977L2G6"/>
<evidence type="ECO:0000313" key="2">
    <source>
        <dbReference type="EMBL" id="UXE64307.1"/>
    </source>
</evidence>
<evidence type="ECO:0000259" key="1">
    <source>
        <dbReference type="Pfam" id="PF26619"/>
    </source>
</evidence>
<feature type="domain" description="Chaperone protein CcmS" evidence="1">
    <location>
        <begin position="11"/>
        <end position="142"/>
    </location>
</feature>
<dbReference type="InterPro" id="IPR058587">
    <property type="entry name" value="CcmS"/>
</dbReference>
<reference evidence="2" key="1">
    <citation type="submission" date="2021-04" db="EMBL/GenBank/DDBJ databases">
        <title>Genome sequence of Woronichinia naegeliana from Washington state freshwater lake bloom.</title>
        <authorList>
            <person name="Dreher T.W."/>
        </authorList>
    </citation>
    <scope>NUCLEOTIDE SEQUENCE</scope>
    <source>
        <strain evidence="2">WA131</strain>
    </source>
</reference>
<dbReference type="KEGG" id="wna:KA717_18580"/>
<sequence>MMLPLGASLPDDDAANQWRFQLNRFVQDYQVALAAIAWGLQQEWQDADAILGIDLLPQAHFICASRSQLEILNQKVDNQVQEILGILDGYDPQTEVTILAIGPGQLKLLFFKPNSPPQACFEQETRTLDTLITELEEILQKMIQPTFRR</sequence>
<dbReference type="EMBL" id="CP073041">
    <property type="protein sequence ID" value="UXE64307.1"/>
    <property type="molecule type" value="Genomic_DNA"/>
</dbReference>